<organism evidence="7 8">
    <name type="scientific">Propionispora vibrioides</name>
    <dbReference type="NCBI Taxonomy" id="112903"/>
    <lineage>
        <taxon>Bacteria</taxon>
        <taxon>Bacillati</taxon>
        <taxon>Bacillota</taxon>
        <taxon>Negativicutes</taxon>
        <taxon>Selenomonadales</taxon>
        <taxon>Sporomusaceae</taxon>
        <taxon>Propionispora</taxon>
    </lineage>
</organism>
<dbReference type="NCBIfam" id="NF003676">
    <property type="entry name" value="PRK05303.1"/>
    <property type="match status" value="1"/>
</dbReference>
<keyword evidence="7" id="KW-0966">Cell projection</keyword>
<dbReference type="OrthoDB" id="9786431at2"/>
<dbReference type="Proteomes" id="UP000198847">
    <property type="component" value="Unassembled WGS sequence"/>
</dbReference>
<dbReference type="InterPro" id="IPR001782">
    <property type="entry name" value="Flag_FlgI"/>
</dbReference>
<evidence type="ECO:0000256" key="4">
    <source>
        <dbReference type="ARBA" id="ARBA00023143"/>
    </source>
</evidence>
<dbReference type="GO" id="GO:0005198">
    <property type="term" value="F:structural molecule activity"/>
    <property type="evidence" value="ECO:0007669"/>
    <property type="project" value="InterPro"/>
</dbReference>
<evidence type="ECO:0000256" key="5">
    <source>
        <dbReference type="HAMAP-Rule" id="MF_00416"/>
    </source>
</evidence>
<comment type="subcellular location">
    <subcellularLocation>
        <location evidence="2 5">Bacterial flagellum basal body</location>
    </subcellularLocation>
</comment>
<dbReference type="AlphaFoldDB" id="A0A1H8PS43"/>
<name>A0A1H8PS43_9FIRM</name>
<comment type="function">
    <text evidence="1 5">Assembles around the rod to form the L-ring and probably protects the motor/basal body from shearing forces during rotation.</text>
</comment>
<protein>
    <recommendedName>
        <fullName evidence="5">Flagellar P-ring protein</fullName>
    </recommendedName>
    <alternativeName>
        <fullName evidence="5">Basal body P-ring protein</fullName>
    </alternativeName>
</protein>
<dbReference type="HAMAP" id="MF_00416">
    <property type="entry name" value="FlgI"/>
    <property type="match status" value="1"/>
</dbReference>
<evidence type="ECO:0000256" key="3">
    <source>
        <dbReference type="ARBA" id="ARBA00022729"/>
    </source>
</evidence>
<keyword evidence="8" id="KW-1185">Reference proteome</keyword>
<dbReference type="GO" id="GO:0030288">
    <property type="term" value="C:outer membrane-bounded periplasmic space"/>
    <property type="evidence" value="ECO:0007669"/>
    <property type="project" value="InterPro"/>
</dbReference>
<accession>A0A1H8PS43</accession>
<keyword evidence="7" id="KW-0282">Flagellum</keyword>
<dbReference type="RefSeq" id="WP_091743780.1">
    <property type="nucleotide sequence ID" value="NZ_FODY01000002.1"/>
</dbReference>
<keyword evidence="4 5" id="KW-0975">Bacterial flagellum</keyword>
<proteinExistence type="inferred from homology"/>
<evidence type="ECO:0000256" key="1">
    <source>
        <dbReference type="ARBA" id="ARBA00002591"/>
    </source>
</evidence>
<dbReference type="PANTHER" id="PTHR30381:SF0">
    <property type="entry name" value="FLAGELLAR P-RING PROTEIN"/>
    <property type="match status" value="1"/>
</dbReference>
<feature type="chain" id="PRO_5011801699" description="Flagellar P-ring protein" evidence="5">
    <location>
        <begin position="24"/>
        <end position="373"/>
    </location>
</feature>
<keyword evidence="7" id="KW-0969">Cilium</keyword>
<keyword evidence="3 5" id="KW-0732">Signal</keyword>
<reference evidence="7 8" key="1">
    <citation type="submission" date="2016-10" db="EMBL/GenBank/DDBJ databases">
        <authorList>
            <person name="de Groot N.N."/>
        </authorList>
    </citation>
    <scope>NUCLEOTIDE SEQUENCE [LARGE SCALE GENOMIC DNA]</scope>
    <source>
        <strain evidence="7 8">DSM 13305</strain>
    </source>
</reference>
<dbReference type="GO" id="GO:0071973">
    <property type="term" value="P:bacterial-type flagellum-dependent cell motility"/>
    <property type="evidence" value="ECO:0007669"/>
    <property type="project" value="InterPro"/>
</dbReference>
<evidence type="ECO:0000313" key="7">
    <source>
        <dbReference type="EMBL" id="SEO44528.1"/>
    </source>
</evidence>
<dbReference type="EMBL" id="FODY01000002">
    <property type="protein sequence ID" value="SEO44528.1"/>
    <property type="molecule type" value="Genomic_DNA"/>
</dbReference>
<comment type="similarity">
    <text evidence="5">Belongs to the FlgI family.</text>
</comment>
<evidence type="ECO:0000256" key="2">
    <source>
        <dbReference type="ARBA" id="ARBA00004117"/>
    </source>
</evidence>
<evidence type="ECO:0000256" key="6">
    <source>
        <dbReference type="SAM" id="MobiDB-lite"/>
    </source>
</evidence>
<evidence type="ECO:0000313" key="8">
    <source>
        <dbReference type="Proteomes" id="UP000198847"/>
    </source>
</evidence>
<feature type="signal peptide" evidence="5">
    <location>
        <begin position="1"/>
        <end position="23"/>
    </location>
</feature>
<gene>
    <name evidence="5" type="primary">flgI</name>
    <name evidence="7" type="ORF">SAMN04490178_10260</name>
</gene>
<feature type="region of interest" description="Disordered" evidence="6">
    <location>
        <begin position="296"/>
        <end position="317"/>
    </location>
</feature>
<dbReference type="STRING" id="112903.SAMN04490178_10260"/>
<dbReference type="PANTHER" id="PTHR30381">
    <property type="entry name" value="FLAGELLAR P-RING PERIPLASMIC PROTEIN FLGI"/>
    <property type="match status" value="1"/>
</dbReference>
<dbReference type="Pfam" id="PF02119">
    <property type="entry name" value="FlgI"/>
    <property type="match status" value="1"/>
</dbReference>
<dbReference type="PRINTS" id="PR01010">
    <property type="entry name" value="FLGPRINGFLGI"/>
</dbReference>
<comment type="subunit">
    <text evidence="5">The basal body constitutes a major portion of the flagellar organelle and consists of four rings (L,P,S, and M) mounted on a central rod.</text>
</comment>
<dbReference type="GO" id="GO:0009428">
    <property type="term" value="C:bacterial-type flagellum basal body, distal rod, P ring"/>
    <property type="evidence" value="ECO:0007669"/>
    <property type="project" value="InterPro"/>
</dbReference>
<sequence precursor="true">MRKLLCALMAALLVSTGALPVMAETMGAVARIKDVAKVQGVRANQLLGYGLVVGLAGTGDSSTKSIETMQSIASMLRTFGVTVPSSQMQSKNVAAVMVTAQLPPFAKPGDTIDITVSSMGDSKSLQGGTLLQTPLRAANGQVYAVGQGPVSTGGFVFGSGGNSQQKNFPTVGTMPNGAIVEKDVPMQFSNNGTVTLSLAQPDFTTATRIGDAINYRFGAIATARDPGTVVIAVPAEYQGDGLVGFVASLEELSIVPDNAAKIVINERTGTIVMGANVAIDSVAVTQGGLTIKISKSTDVSQPPPLSRGTTTTTTNTNVSVEEDKGNTILLPSTANVGDVVNALNAVGATPRDVISILQAIKAAGALHADLQLI</sequence>